<dbReference type="STRING" id="519442.Huta_2036"/>
<gene>
    <name evidence="1" type="ordered locus">Huta_2036</name>
</gene>
<dbReference type="AlphaFoldDB" id="C7NTL4"/>
<evidence type="ECO:0000313" key="2">
    <source>
        <dbReference type="Proteomes" id="UP000002071"/>
    </source>
</evidence>
<dbReference type="RefSeq" id="WP_015789775.1">
    <property type="nucleotide sequence ID" value="NC_013158.1"/>
</dbReference>
<name>C7NTL4_HALUD</name>
<dbReference type="KEGG" id="hut:Huta_2036"/>
<evidence type="ECO:0000313" key="1">
    <source>
        <dbReference type="EMBL" id="ACV12204.1"/>
    </source>
</evidence>
<organism evidence="1 2">
    <name type="scientific">Halorhabdus utahensis (strain DSM 12940 / JCM 11049 / AX-2)</name>
    <dbReference type="NCBI Taxonomy" id="519442"/>
    <lineage>
        <taxon>Archaea</taxon>
        <taxon>Methanobacteriati</taxon>
        <taxon>Methanobacteriota</taxon>
        <taxon>Stenosarchaea group</taxon>
        <taxon>Halobacteria</taxon>
        <taxon>Halobacteriales</taxon>
        <taxon>Haloarculaceae</taxon>
        <taxon>Halorhabdus</taxon>
    </lineage>
</organism>
<evidence type="ECO:0008006" key="3">
    <source>
        <dbReference type="Google" id="ProtNLM"/>
    </source>
</evidence>
<dbReference type="eggNOG" id="arCOG14726">
    <property type="taxonomic scope" value="Archaea"/>
</dbReference>
<protein>
    <recommendedName>
        <fullName evidence="3">HEAT domain containing protein</fullName>
    </recommendedName>
</protein>
<reference evidence="1 2" key="1">
    <citation type="journal article" date="2009" name="Stand. Genomic Sci.">
        <title>Complete genome sequence of Halorhabdus utahensis type strain (AX-2).</title>
        <authorList>
            <person name="Anderson I."/>
            <person name="Tindall B.J."/>
            <person name="Pomrenke H."/>
            <person name="Goker M."/>
            <person name="Lapidus A."/>
            <person name="Nolan M."/>
            <person name="Copeland A."/>
            <person name="Glavina Del Rio T."/>
            <person name="Chen F."/>
            <person name="Tice H."/>
            <person name="Cheng J.F."/>
            <person name="Lucas S."/>
            <person name="Chertkov O."/>
            <person name="Bruce D."/>
            <person name="Brettin T."/>
            <person name="Detter J.C."/>
            <person name="Han C."/>
            <person name="Goodwin L."/>
            <person name="Land M."/>
            <person name="Hauser L."/>
            <person name="Chang Y.J."/>
            <person name="Jeffries C.D."/>
            <person name="Pitluck S."/>
            <person name="Pati A."/>
            <person name="Mavromatis K."/>
            <person name="Ivanova N."/>
            <person name="Ovchinnikova G."/>
            <person name="Chen A."/>
            <person name="Palaniappan K."/>
            <person name="Chain P."/>
            <person name="Rohde M."/>
            <person name="Bristow J."/>
            <person name="Eisen J.A."/>
            <person name="Markowitz V."/>
            <person name="Hugenholtz P."/>
            <person name="Kyrpides N.C."/>
            <person name="Klenk H.P."/>
        </authorList>
    </citation>
    <scope>NUCLEOTIDE SEQUENCE [LARGE SCALE GENOMIC DNA]</scope>
    <source>
        <strain evidence="2">DSM 12940 / JCM 11049 / AX-2</strain>
    </source>
</reference>
<keyword evidence="2" id="KW-1185">Reference proteome</keyword>
<dbReference type="HOGENOM" id="CLU_820416_0_0_2"/>
<sequence length="338" mass="38615">MIEELTFRFERDVTEFPNRLAITAVDDTGERQLDEWYETGVSVAMVEQPLFSAGSVLEGEQTNLLKCGLSGRWIVAIPAENETVELDVRDVADDDSSYLDEPLPIDKDTLVEALIEFAESYRKKRAESDPDPCALTRLDVGIADARRRLEYYRDNRSQDGYQPTINREHLETFLLECRSRDRLREFVAETGEIGPFVRQLLENDDGEYVETMYRQLFNREYDAIAREGLEVLREHPDERASVYIVGVALESNPTFAVPALEILSQVDHEILIDIVRERVRADDPVIARAAIDALASLDPESLDPNERDRVVSHFQYGREATEDEALESRIDEALSQLE</sequence>
<proteinExistence type="predicted"/>
<dbReference type="EMBL" id="CP001687">
    <property type="protein sequence ID" value="ACV12204.1"/>
    <property type="molecule type" value="Genomic_DNA"/>
</dbReference>
<dbReference type="Proteomes" id="UP000002071">
    <property type="component" value="Chromosome"/>
</dbReference>
<dbReference type="GeneID" id="8384330"/>
<dbReference type="OrthoDB" id="386714at2157"/>
<accession>C7NTL4</accession>